<organism evidence="1 2">
    <name type="scientific">Catharanthus roseus</name>
    <name type="common">Madagascar periwinkle</name>
    <name type="synonym">Vinca rosea</name>
    <dbReference type="NCBI Taxonomy" id="4058"/>
    <lineage>
        <taxon>Eukaryota</taxon>
        <taxon>Viridiplantae</taxon>
        <taxon>Streptophyta</taxon>
        <taxon>Embryophyta</taxon>
        <taxon>Tracheophyta</taxon>
        <taxon>Spermatophyta</taxon>
        <taxon>Magnoliopsida</taxon>
        <taxon>eudicotyledons</taxon>
        <taxon>Gunneridae</taxon>
        <taxon>Pentapetalae</taxon>
        <taxon>asterids</taxon>
        <taxon>lamiids</taxon>
        <taxon>Gentianales</taxon>
        <taxon>Apocynaceae</taxon>
        <taxon>Rauvolfioideae</taxon>
        <taxon>Vinceae</taxon>
        <taxon>Catharanthinae</taxon>
        <taxon>Catharanthus</taxon>
    </lineage>
</organism>
<comment type="caution">
    <text evidence="1">The sequence shown here is derived from an EMBL/GenBank/DDBJ whole genome shotgun (WGS) entry which is preliminary data.</text>
</comment>
<dbReference type="EMBL" id="CM044703">
    <property type="protein sequence ID" value="KAI5673947.1"/>
    <property type="molecule type" value="Genomic_DNA"/>
</dbReference>
<proteinExistence type="predicted"/>
<gene>
    <name evidence="1" type="ORF">M9H77_14311</name>
</gene>
<evidence type="ECO:0000313" key="2">
    <source>
        <dbReference type="Proteomes" id="UP001060085"/>
    </source>
</evidence>
<name>A0ACC0BMZ1_CATRO</name>
<evidence type="ECO:0000313" key="1">
    <source>
        <dbReference type="EMBL" id="KAI5673947.1"/>
    </source>
</evidence>
<keyword evidence="2" id="KW-1185">Reference proteome</keyword>
<protein>
    <submittedName>
        <fullName evidence="1">Uncharacterized protein</fullName>
    </submittedName>
</protein>
<reference evidence="2" key="1">
    <citation type="journal article" date="2023" name="Nat. Plants">
        <title>Single-cell RNA sequencing provides a high-resolution roadmap for understanding the multicellular compartmentation of specialized metabolism.</title>
        <authorList>
            <person name="Sun S."/>
            <person name="Shen X."/>
            <person name="Li Y."/>
            <person name="Li Y."/>
            <person name="Wang S."/>
            <person name="Li R."/>
            <person name="Zhang H."/>
            <person name="Shen G."/>
            <person name="Guo B."/>
            <person name="Wei J."/>
            <person name="Xu J."/>
            <person name="St-Pierre B."/>
            <person name="Chen S."/>
            <person name="Sun C."/>
        </authorList>
    </citation>
    <scope>NUCLEOTIDE SEQUENCE [LARGE SCALE GENOMIC DNA]</scope>
</reference>
<sequence length="742" mass="81310">MEYGSGGSGSGGDPLDPHQKKKRYHRHSAHQIQRLEAVFKECPHPDEKTRLQLSRELHLAPRQIKFWFQNRRTQMKAQHERQDNCALRAENDKIRCENIAIREALKNVICPSCGGPPDDSYFDEQKLRIENAQLKEELDKVSSIAAKYIGRPISQLPPVQPIHISSLDLSMSSFGGQGIVGPSLDLDLLPGSSSSNNNIPNLPFQTMSFTDMDKSLMADIAGNAMNELIRLLQSNEPLWIKSSSSSSSSSSSDGGGKLVDVLNVEAYDRIFPRGNTHLKNPNLRFEASRDSGVVIMNALALVDMLMDANKWVEMFPTIVSRARTVEVISSGILGGQSGALLLMHEELQILSPFVPTRQLHFLRFCQQIEQGSWAIVDVSYDFPPENHFGSSCKIHKFPSGCLIQDMPNGYSKVTWVEHCEVEEKEPVHRLFRDLINNGMSFGAERWLANLQRMCERYACLMVAGNSTRDLGGVMPSPEGKRSMMKLAERMVSNFCGSINPSNGHQWTTLSGLNNEFEVRATLHKSTDPGQPNGVVLSAATTIWLPIPPQNVFNFFRDERTRHQWDILSNQNPVQEVFHIANGSHPGNCISVLRAYNTSQNNRLILQESCIDSSGCLVVFSSVDLPQINIAMSGEDPSYIQLLPSGFTILPDGRPLPPLDQSVQGGAAAGEGASTSSDTTSRGGGGIGGGVVGGGSLLTVVLQILVSSLPSAKMSPESVNTVNNLISNTVHQIKAALNCSNAS</sequence>
<accession>A0ACC0BMZ1</accession>
<dbReference type="Proteomes" id="UP001060085">
    <property type="component" value="Linkage Group LG03"/>
</dbReference>